<gene>
    <name evidence="2" type="ORF">EVAR_27231_1</name>
</gene>
<dbReference type="Proteomes" id="UP000299102">
    <property type="component" value="Unassembled WGS sequence"/>
</dbReference>
<feature type="compositionally biased region" description="Low complexity" evidence="1">
    <location>
        <begin position="258"/>
        <end position="271"/>
    </location>
</feature>
<feature type="region of interest" description="Disordered" evidence="1">
    <location>
        <begin position="114"/>
        <end position="298"/>
    </location>
</feature>
<feature type="compositionally biased region" description="Basic and acidic residues" evidence="1">
    <location>
        <begin position="481"/>
        <end position="497"/>
    </location>
</feature>
<protein>
    <submittedName>
        <fullName evidence="2">Uncharacterized protein</fullName>
    </submittedName>
</protein>
<evidence type="ECO:0000313" key="3">
    <source>
        <dbReference type="Proteomes" id="UP000299102"/>
    </source>
</evidence>
<dbReference type="EMBL" id="BGZK01000425">
    <property type="protein sequence ID" value="GBP42878.1"/>
    <property type="molecule type" value="Genomic_DNA"/>
</dbReference>
<feature type="region of interest" description="Disordered" evidence="1">
    <location>
        <begin position="409"/>
        <end position="529"/>
    </location>
</feature>
<dbReference type="OrthoDB" id="7487658at2759"/>
<proteinExistence type="predicted"/>
<dbReference type="AlphaFoldDB" id="A0A4C1VUQ4"/>
<feature type="compositionally biased region" description="Basic and acidic residues" evidence="1">
    <location>
        <begin position="505"/>
        <end position="522"/>
    </location>
</feature>
<feature type="compositionally biased region" description="Basic and acidic residues" evidence="1">
    <location>
        <begin position="346"/>
        <end position="357"/>
    </location>
</feature>
<keyword evidence="3" id="KW-1185">Reference proteome</keyword>
<evidence type="ECO:0000313" key="2">
    <source>
        <dbReference type="EMBL" id="GBP42878.1"/>
    </source>
</evidence>
<evidence type="ECO:0000256" key="1">
    <source>
        <dbReference type="SAM" id="MobiDB-lite"/>
    </source>
</evidence>
<feature type="compositionally biased region" description="Pro residues" evidence="1">
    <location>
        <begin position="185"/>
        <end position="197"/>
    </location>
</feature>
<feature type="region of interest" description="Disordered" evidence="1">
    <location>
        <begin position="311"/>
        <end position="396"/>
    </location>
</feature>
<accession>A0A4C1VUQ4</accession>
<name>A0A4C1VUQ4_EUMVA</name>
<organism evidence="2 3">
    <name type="scientific">Eumeta variegata</name>
    <name type="common">Bagworm moth</name>
    <name type="synonym">Eumeta japonica</name>
    <dbReference type="NCBI Taxonomy" id="151549"/>
    <lineage>
        <taxon>Eukaryota</taxon>
        <taxon>Metazoa</taxon>
        <taxon>Ecdysozoa</taxon>
        <taxon>Arthropoda</taxon>
        <taxon>Hexapoda</taxon>
        <taxon>Insecta</taxon>
        <taxon>Pterygota</taxon>
        <taxon>Neoptera</taxon>
        <taxon>Endopterygota</taxon>
        <taxon>Lepidoptera</taxon>
        <taxon>Glossata</taxon>
        <taxon>Ditrysia</taxon>
        <taxon>Tineoidea</taxon>
        <taxon>Psychidae</taxon>
        <taxon>Oiketicinae</taxon>
        <taxon>Eumeta</taxon>
    </lineage>
</organism>
<feature type="region of interest" description="Disordered" evidence="1">
    <location>
        <begin position="27"/>
        <end position="97"/>
    </location>
</feature>
<feature type="compositionally biased region" description="Gly residues" evidence="1">
    <location>
        <begin position="32"/>
        <end position="44"/>
    </location>
</feature>
<dbReference type="STRING" id="151549.A0A4C1VUQ4"/>
<feature type="compositionally biased region" description="Polar residues" evidence="1">
    <location>
        <begin position="286"/>
        <end position="298"/>
    </location>
</feature>
<feature type="compositionally biased region" description="Polar residues" evidence="1">
    <location>
        <begin position="335"/>
        <end position="345"/>
    </location>
</feature>
<sequence length="529" mass="55404">MYYLAKIYMTIFLLDSRFFGFGGPVKKKPGSTSGGGGTGTGSGPCSGSSALSRRRGSDRSLSGSAHELAVCAAQPPRVPEPPPHSHSQSNLCDITFRDPLDDDTADVLPWECTGRESVYGGPRRRQDSAADSGSSSSDVSAAIAAAGERTRRLPQQSTLDGGLRGAPPPLRRLSAVEPRHLAPLASPPQSPRPPRPAPQAASSTTIAGTVPPPHPTPTISVSSAPDDESQESPPETGSPEEPRSLAHSDEPSSVFASADPTPTDPAKTTLKTIEDRATFIIEDTHPSSNPSCNSSRTDAITSVVEVKVLNPSSSESGAESNEVRAASPVEASKASRPTPTLTSRACSEESDRPKSPDEGIVSVQRTLSRQSSTIKEISPASSKDVSRKIGDLPEGSRQVCSWTVTAECANRRPMSPPRAACGPSPSDDATGHTSTPALSPPPPAAPAVAPLAVCEDIGVDDDNIDKVPSAPLQRVSGDSKAAFESDATKRIAHKDEPASVSDSNVVRRDNKSDSGERKKRNDICPWEDE</sequence>
<feature type="compositionally biased region" description="Low complexity" evidence="1">
    <location>
        <begin position="129"/>
        <end position="146"/>
    </location>
</feature>
<feature type="compositionally biased region" description="Polar residues" evidence="1">
    <location>
        <begin position="363"/>
        <end position="383"/>
    </location>
</feature>
<feature type="compositionally biased region" description="Basic and acidic residues" evidence="1">
    <location>
        <begin position="272"/>
        <end position="285"/>
    </location>
</feature>
<feature type="compositionally biased region" description="Basic and acidic residues" evidence="1">
    <location>
        <begin position="240"/>
        <end position="250"/>
    </location>
</feature>
<comment type="caution">
    <text evidence="2">The sequence shown here is derived from an EMBL/GenBank/DDBJ whole genome shotgun (WGS) entry which is preliminary data.</text>
</comment>
<reference evidence="2 3" key="1">
    <citation type="journal article" date="2019" name="Commun. Biol.">
        <title>The bagworm genome reveals a unique fibroin gene that provides high tensile strength.</title>
        <authorList>
            <person name="Kono N."/>
            <person name="Nakamura H."/>
            <person name="Ohtoshi R."/>
            <person name="Tomita M."/>
            <person name="Numata K."/>
            <person name="Arakawa K."/>
        </authorList>
    </citation>
    <scope>NUCLEOTIDE SEQUENCE [LARGE SCALE GENOMIC DNA]</scope>
</reference>